<feature type="domain" description="Clathrin/coatomer adaptor adaptin-like N-terminal" evidence="7">
    <location>
        <begin position="20"/>
        <end position="558"/>
    </location>
</feature>
<comment type="subcellular location">
    <subcellularLocation>
        <location evidence="1">Endomembrane system</location>
    </subcellularLocation>
</comment>
<dbReference type="PANTHER" id="PTHR11134">
    <property type="entry name" value="ADAPTOR COMPLEX SUBUNIT BETA FAMILY MEMBER"/>
    <property type="match status" value="1"/>
</dbReference>
<dbReference type="InterPro" id="IPR026739">
    <property type="entry name" value="AP_beta"/>
</dbReference>
<evidence type="ECO:0000313" key="9">
    <source>
        <dbReference type="Proteomes" id="UP000015354"/>
    </source>
</evidence>
<accession>S9UDH5</accession>
<dbReference type="Proteomes" id="UP000015354">
    <property type="component" value="Unassembled WGS sequence"/>
</dbReference>
<keyword evidence="9" id="KW-1185">Reference proteome</keyword>
<evidence type="ECO:0000256" key="3">
    <source>
        <dbReference type="ARBA" id="ARBA00022448"/>
    </source>
</evidence>
<gene>
    <name evidence="8" type="ORF">STCU_06078</name>
</gene>
<dbReference type="Gene3D" id="1.25.10.10">
    <property type="entry name" value="Leucine-rich Repeat Variant"/>
    <property type="match status" value="1"/>
</dbReference>
<proteinExistence type="inferred from homology"/>
<dbReference type="InterPro" id="IPR011989">
    <property type="entry name" value="ARM-like"/>
</dbReference>
<evidence type="ECO:0000256" key="5">
    <source>
        <dbReference type="ARBA" id="ARBA00023136"/>
    </source>
</evidence>
<organism evidence="8 9">
    <name type="scientific">Strigomonas culicis</name>
    <dbReference type="NCBI Taxonomy" id="28005"/>
    <lineage>
        <taxon>Eukaryota</taxon>
        <taxon>Discoba</taxon>
        <taxon>Euglenozoa</taxon>
        <taxon>Kinetoplastea</taxon>
        <taxon>Metakinetoplastina</taxon>
        <taxon>Trypanosomatida</taxon>
        <taxon>Trypanosomatidae</taxon>
        <taxon>Strigomonadinae</taxon>
        <taxon>Strigomonas</taxon>
    </lineage>
</organism>
<feature type="region of interest" description="Disordered" evidence="6">
    <location>
        <begin position="621"/>
        <end position="670"/>
    </location>
</feature>
<comment type="caution">
    <text evidence="8">The sequence shown here is derived from an EMBL/GenBank/DDBJ whole genome shotgun (WGS) entry which is preliminary data.</text>
</comment>
<name>S9UDH5_9TRYP</name>
<dbReference type="OrthoDB" id="10254310at2759"/>
<evidence type="ECO:0000313" key="8">
    <source>
        <dbReference type="EMBL" id="EPY26789.1"/>
    </source>
</evidence>
<dbReference type="GO" id="GO:0006886">
    <property type="term" value="P:intracellular protein transport"/>
    <property type="evidence" value="ECO:0007669"/>
    <property type="project" value="InterPro"/>
</dbReference>
<feature type="compositionally biased region" description="Low complexity" evidence="6">
    <location>
        <begin position="652"/>
        <end position="669"/>
    </location>
</feature>
<comment type="similarity">
    <text evidence="2">Belongs to the adaptor complexes large subunit family.</text>
</comment>
<dbReference type="AlphaFoldDB" id="S9UDH5"/>
<dbReference type="GO" id="GO:0030117">
    <property type="term" value="C:membrane coat"/>
    <property type="evidence" value="ECO:0007669"/>
    <property type="project" value="InterPro"/>
</dbReference>
<evidence type="ECO:0000256" key="1">
    <source>
        <dbReference type="ARBA" id="ARBA00004308"/>
    </source>
</evidence>
<dbReference type="InterPro" id="IPR002553">
    <property type="entry name" value="Clathrin/coatomer_adapt-like_N"/>
</dbReference>
<keyword evidence="5" id="KW-0472">Membrane</keyword>
<keyword evidence="3" id="KW-0813">Transport</keyword>
<dbReference type="InterPro" id="IPR016024">
    <property type="entry name" value="ARM-type_fold"/>
</dbReference>
<protein>
    <submittedName>
        <fullName evidence="8">AP-1 complex subunit beta-1</fullName>
    </submittedName>
</protein>
<evidence type="ECO:0000256" key="2">
    <source>
        <dbReference type="ARBA" id="ARBA00006613"/>
    </source>
</evidence>
<dbReference type="EMBL" id="ATMH01006078">
    <property type="protein sequence ID" value="EPY26789.1"/>
    <property type="molecule type" value="Genomic_DNA"/>
</dbReference>
<dbReference type="GO" id="GO:0012505">
    <property type="term" value="C:endomembrane system"/>
    <property type="evidence" value="ECO:0007669"/>
    <property type="project" value="UniProtKB-SubCell"/>
</dbReference>
<dbReference type="SUPFAM" id="SSF48371">
    <property type="entry name" value="ARM repeat"/>
    <property type="match status" value="1"/>
</dbReference>
<reference evidence="8 9" key="1">
    <citation type="journal article" date="2013" name="PLoS ONE">
        <title>Predicting the Proteins of Angomonas deanei, Strigomonas culicis and Their Respective Endosymbionts Reveals New Aspects of the Trypanosomatidae Family.</title>
        <authorList>
            <person name="Motta M.C."/>
            <person name="Martins A.C."/>
            <person name="de Souza S.S."/>
            <person name="Catta-Preta C.M."/>
            <person name="Silva R."/>
            <person name="Klein C.C."/>
            <person name="de Almeida L.G."/>
            <person name="de Lima Cunha O."/>
            <person name="Ciapina L.P."/>
            <person name="Brocchi M."/>
            <person name="Colabardini A.C."/>
            <person name="de Araujo Lima B."/>
            <person name="Machado C.R."/>
            <person name="de Almeida Soares C.M."/>
            <person name="Probst C.M."/>
            <person name="de Menezes C.B."/>
            <person name="Thompson C.E."/>
            <person name="Bartholomeu D.C."/>
            <person name="Gradia D.F."/>
            <person name="Pavoni D.P."/>
            <person name="Grisard E.C."/>
            <person name="Fantinatti-Garboggini F."/>
            <person name="Marchini F.K."/>
            <person name="Rodrigues-Luiz G.F."/>
            <person name="Wagner G."/>
            <person name="Goldman G.H."/>
            <person name="Fietto J.L."/>
            <person name="Elias M.C."/>
            <person name="Goldman M.H."/>
            <person name="Sagot M.F."/>
            <person name="Pereira M."/>
            <person name="Stoco P.H."/>
            <person name="de Mendonca-Neto R.P."/>
            <person name="Teixeira S.M."/>
            <person name="Maciel T.E."/>
            <person name="de Oliveira Mendes T.A."/>
            <person name="Urmenyi T.P."/>
            <person name="de Souza W."/>
            <person name="Schenkman S."/>
            <person name="de Vasconcelos A.T."/>
        </authorList>
    </citation>
    <scope>NUCLEOTIDE SEQUENCE [LARGE SCALE GENOMIC DNA]</scope>
</reference>
<dbReference type="Pfam" id="PF01602">
    <property type="entry name" value="Adaptin_N"/>
    <property type="match status" value="1"/>
</dbReference>
<dbReference type="GO" id="GO:0016192">
    <property type="term" value="P:vesicle-mediated transport"/>
    <property type="evidence" value="ECO:0007669"/>
    <property type="project" value="InterPro"/>
</dbReference>
<evidence type="ECO:0000259" key="7">
    <source>
        <dbReference type="Pfam" id="PF01602"/>
    </source>
</evidence>
<evidence type="ECO:0000256" key="4">
    <source>
        <dbReference type="ARBA" id="ARBA00022927"/>
    </source>
</evidence>
<feature type="compositionally biased region" description="Acidic residues" evidence="6">
    <location>
        <begin position="624"/>
        <end position="634"/>
    </location>
</feature>
<sequence>MSLSGVSFFTRGFDVAAVREDLSSQAEDRQLAALQQVVAYMTVGKDMSGLFVEVAAVASSTNMLMKRLAYLYLIQNARVQPEKAVLQAGTFVRDTLHSSALVRGAALRTMTNLQLSLMADFAIGPVRRCLEDDDPYVRRCAVMAALKYFSVATNAAQEISLIERLAECLEDDNHAVVAACVQASLEMLSRGAPISLRQAVVAARPSYEARLAECTEWSAHYLLEGIAYAMGTPRDRVVQPATAWLAEAERTLMTVMPFIFLNNSAVSMSAIKVVALFLVTLHDDAELAPARERIEQTYADRLVRALIAKLQAPRYELRYFFIRNILVFLHTHLRTYFAPHLIEFLIKYDDPIFIKLEKVNVLIALADEASGQQVLNELVIYVRDSDVELSSKTVRAIGTIAARVPTLAPACVAELQKLIATKVPRIVEDAAIVLHTVLRYFPGRYVDVVPTLCEALTVLNNVEAEAAIIWIVGENAKRVPGAIGNYLSLFTENFLEQPRMVQLAVLTALAKIYARDDDGKHMKEAAFKLLTAVTTQSLGSCLPDLRDRALFYTRLLSSDLATAKRILGVSDLSPMDPPATTLLMGASEREVLSELGSLVVVEQKTLAVLLGEGAIGAYRLGENENSESDDDDAAATDAKAREEVATPVGRLPAGAAPTVASPTTPSAPTKGPLMTSSAFEVLLPASAGSGVEISMRWSQLGTRLVLLCRLQLHEGDEYVHQARVLNLQVNRNMFSLGVAQAFPVTVLEPEEKPAELSLVMSRNNARQPTRDIQIAAEISPIGVRYFTAPPIPPTMLLLPATSIDRGVFLDALKEQPQVAWTMPPQLAPLRCDPVRISVNAMRVHAFDLVHRKEFYTSKNATLNAFFLYAETLSRQKLFFELTFNREEVLLLTARADYAPLAAFFGEYLMHVVQFIGSSARALR</sequence>
<evidence type="ECO:0000256" key="6">
    <source>
        <dbReference type="SAM" id="MobiDB-lite"/>
    </source>
</evidence>
<keyword evidence="4" id="KW-0653">Protein transport</keyword>